<dbReference type="SUPFAM" id="SSF52540">
    <property type="entry name" value="P-loop containing nucleoside triphosphate hydrolases"/>
    <property type="match status" value="1"/>
</dbReference>
<evidence type="ECO:0000313" key="6">
    <source>
        <dbReference type="EMBL" id="CCA72692.1"/>
    </source>
</evidence>
<reference evidence="6 7" key="1">
    <citation type="journal article" date="2011" name="PLoS Pathog.">
        <title>Endophytic Life Strategies Decoded by Genome and Transcriptome Analyses of the Mutualistic Root Symbiont Piriformospora indica.</title>
        <authorList>
            <person name="Zuccaro A."/>
            <person name="Lahrmann U."/>
            <person name="Guldener U."/>
            <person name="Langen G."/>
            <person name="Pfiffi S."/>
            <person name="Biedenkopf D."/>
            <person name="Wong P."/>
            <person name="Samans B."/>
            <person name="Grimm C."/>
            <person name="Basiewicz M."/>
            <person name="Murat C."/>
            <person name="Martin F."/>
            <person name="Kogel K.H."/>
        </authorList>
    </citation>
    <scope>NUCLEOTIDE SEQUENCE [LARGE SCALE GENOMIC DNA]</scope>
    <source>
        <strain evidence="6 7">DSM 11827</strain>
    </source>
</reference>
<dbReference type="PROSITE" id="PS50294">
    <property type="entry name" value="WD_REPEATS_REGION"/>
    <property type="match status" value="3"/>
</dbReference>
<dbReference type="SUPFAM" id="SSF50978">
    <property type="entry name" value="WD40 repeat-like"/>
    <property type="match status" value="1"/>
</dbReference>
<dbReference type="SMART" id="SM00320">
    <property type="entry name" value="WD40"/>
    <property type="match status" value="4"/>
</dbReference>
<dbReference type="STRING" id="1109443.G4TMZ9"/>
<dbReference type="PANTHER" id="PTHR22847">
    <property type="entry name" value="WD40 REPEAT PROTEIN"/>
    <property type="match status" value="1"/>
</dbReference>
<evidence type="ECO:0000256" key="1">
    <source>
        <dbReference type="ARBA" id="ARBA00022574"/>
    </source>
</evidence>
<dbReference type="InterPro" id="IPR056884">
    <property type="entry name" value="NPHP3-like_N"/>
</dbReference>
<sequence length="914" mass="101703">MRIQAIERNTMATKDDVRATKGNVEVTKANVETLLSDVDTAAILQPPTVAFVASSVHNTCLKGTREAVLQTTWHWADDDSSDKPIFWLCDIAGSGKSTVAMSAVESWRKKGVLGGRFFFSIASNEKSTTDKFCSTIARDLVQYIPELAPHIAEAVKQNPSFMRSALDEQFQVLVGNPVQHRQGRVILVIGALDECKLGSQRRELVGMLSATVREYKNLRIFITSRPDPVIQAALGPLSIKAKLEDRLHNFNYGDNIKDIAVYVHQSLDGVLPVDKRQRLADKANGLFIWAATACRMLKDETSLSSPKFTYDLLIFIDQAGAIDKLYSLIFERIDPMHYEVMYSMLALLLAAFEPLTTADLDDILEHAGIHGSAKTLVRSLGSVLIEDASTNLIQFRHPTLVEYLRRCSVNPTVSSSNKMYINGTNAHEQAASWCLECFKSPTEGLRFNIYQIESSLSLNRQISDLDARVSRFISRKLRYASSHWLFHLVETGDEWRGALERRLEHALRIPYVLYWMEILSLTGGVPRAITDLRAATRCTGIEEIKSRMTDIRRFLTSFLVPIQDSAPHIYISALPFSQINSVFHVESLKRHANTLTVTQGLEEMYPGLPRSLKGHEGSILSINFSPDGSRIISGSEGNTIRLWMQTLELRVQHVPTSENVADIFTKPLGRIKFEYLRVYSVQHSPDGSRIVSSPGDSTIRLWNATTRQPLGKPLQGHEDRVRAAGFSPDGSRIVSGSDDITIRVWDAETGQPLGDPLRGHKGWVRAVQFSPDGSRIVSGSDDQTVRLWNAATGQPLGEPDDSWIVSGSADDLPPLSAKIDDTEESDSSARTDSRGTPPRILVPGFSHCSLSQDGWVQSSGQFLFWVPPDNRHGLQYPSALLTLPTNSPLRLTKVDFTHFQCGTSWINVLPNANR</sequence>
<dbReference type="PROSITE" id="PS00678">
    <property type="entry name" value="WD_REPEATS_1"/>
    <property type="match status" value="3"/>
</dbReference>
<feature type="repeat" description="WD" evidence="3">
    <location>
        <begin position="612"/>
        <end position="643"/>
    </location>
</feature>
<keyword evidence="2" id="KW-0677">Repeat</keyword>
<protein>
    <submittedName>
        <fullName evidence="6">Related to WD40-repeat protein (Notchless protein)</fullName>
    </submittedName>
</protein>
<dbReference type="Gene3D" id="2.130.10.10">
    <property type="entry name" value="YVTN repeat-like/Quinoprotein amine dehydrogenase"/>
    <property type="match status" value="1"/>
</dbReference>
<dbReference type="InterPro" id="IPR015943">
    <property type="entry name" value="WD40/YVTN_repeat-like_dom_sf"/>
</dbReference>
<proteinExistence type="predicted"/>
<dbReference type="AlphaFoldDB" id="G4TMZ9"/>
<organism evidence="6 7">
    <name type="scientific">Serendipita indica (strain DSM 11827)</name>
    <name type="common">Root endophyte fungus</name>
    <name type="synonym">Piriformospora indica</name>
    <dbReference type="NCBI Taxonomy" id="1109443"/>
    <lineage>
        <taxon>Eukaryota</taxon>
        <taxon>Fungi</taxon>
        <taxon>Dikarya</taxon>
        <taxon>Basidiomycota</taxon>
        <taxon>Agaricomycotina</taxon>
        <taxon>Agaricomycetes</taxon>
        <taxon>Sebacinales</taxon>
        <taxon>Serendipitaceae</taxon>
        <taxon>Serendipita</taxon>
    </lineage>
</organism>
<dbReference type="OMA" id="FHIANQE"/>
<evidence type="ECO:0000259" key="5">
    <source>
        <dbReference type="Pfam" id="PF24883"/>
    </source>
</evidence>
<dbReference type="Gene3D" id="3.40.50.300">
    <property type="entry name" value="P-loop containing nucleotide triphosphate hydrolases"/>
    <property type="match status" value="1"/>
</dbReference>
<feature type="region of interest" description="Disordered" evidence="4">
    <location>
        <begin position="814"/>
        <end position="838"/>
    </location>
</feature>
<dbReference type="InterPro" id="IPR019775">
    <property type="entry name" value="WD40_repeat_CS"/>
</dbReference>
<evidence type="ECO:0000256" key="2">
    <source>
        <dbReference type="ARBA" id="ARBA00022737"/>
    </source>
</evidence>
<dbReference type="EMBL" id="CAFZ01000178">
    <property type="protein sequence ID" value="CCA72692.1"/>
    <property type="molecule type" value="Genomic_DNA"/>
</dbReference>
<dbReference type="InterPro" id="IPR020472">
    <property type="entry name" value="WD40_PAC1"/>
</dbReference>
<dbReference type="PANTHER" id="PTHR22847:SF637">
    <property type="entry name" value="WD REPEAT DOMAIN 5B"/>
    <property type="match status" value="1"/>
</dbReference>
<dbReference type="PRINTS" id="PR00320">
    <property type="entry name" value="GPROTEINBRPT"/>
</dbReference>
<evidence type="ECO:0000256" key="3">
    <source>
        <dbReference type="PROSITE-ProRule" id="PRU00221"/>
    </source>
</evidence>
<dbReference type="InParanoid" id="G4TMZ9"/>
<dbReference type="eggNOG" id="KOG0263">
    <property type="taxonomic scope" value="Eukaryota"/>
</dbReference>
<dbReference type="CDD" id="cd00200">
    <property type="entry name" value="WD40"/>
    <property type="match status" value="1"/>
</dbReference>
<feature type="domain" description="Nephrocystin 3-like N-terminal" evidence="5">
    <location>
        <begin position="63"/>
        <end position="225"/>
    </location>
</feature>
<gene>
    <name evidence="6" type="ORF">PIIN_06629</name>
</gene>
<accession>G4TMZ9</accession>
<dbReference type="InterPro" id="IPR036322">
    <property type="entry name" value="WD40_repeat_dom_sf"/>
</dbReference>
<dbReference type="InterPro" id="IPR027417">
    <property type="entry name" value="P-loop_NTPase"/>
</dbReference>
<keyword evidence="1 3" id="KW-0853">WD repeat</keyword>
<dbReference type="Pfam" id="PF00400">
    <property type="entry name" value="WD40"/>
    <property type="match status" value="4"/>
</dbReference>
<comment type="caution">
    <text evidence="6">The sequence shown here is derived from an EMBL/GenBank/DDBJ whole genome shotgun (WGS) entry which is preliminary data.</text>
</comment>
<name>G4TMZ9_SERID</name>
<dbReference type="Proteomes" id="UP000007148">
    <property type="component" value="Unassembled WGS sequence"/>
</dbReference>
<dbReference type="PROSITE" id="PS50082">
    <property type="entry name" value="WD_REPEATS_2"/>
    <property type="match status" value="4"/>
</dbReference>
<dbReference type="HOGENOM" id="CLU_000288_6_5_1"/>
<keyword evidence="7" id="KW-1185">Reference proteome</keyword>
<dbReference type="GO" id="GO:1990234">
    <property type="term" value="C:transferase complex"/>
    <property type="evidence" value="ECO:0007669"/>
    <property type="project" value="UniProtKB-ARBA"/>
</dbReference>
<feature type="repeat" description="WD" evidence="3">
    <location>
        <begin position="714"/>
        <end position="755"/>
    </location>
</feature>
<evidence type="ECO:0000256" key="4">
    <source>
        <dbReference type="SAM" id="MobiDB-lite"/>
    </source>
</evidence>
<feature type="repeat" description="WD" evidence="3">
    <location>
        <begin position="678"/>
        <end position="712"/>
    </location>
</feature>
<evidence type="ECO:0000313" key="7">
    <source>
        <dbReference type="Proteomes" id="UP000007148"/>
    </source>
</evidence>
<dbReference type="OrthoDB" id="2932404at2759"/>
<dbReference type="InterPro" id="IPR001680">
    <property type="entry name" value="WD40_rpt"/>
</dbReference>
<feature type="repeat" description="WD" evidence="3">
    <location>
        <begin position="757"/>
        <end position="798"/>
    </location>
</feature>
<dbReference type="Pfam" id="PF24883">
    <property type="entry name" value="NPHP3_N"/>
    <property type="match status" value="1"/>
</dbReference>